<dbReference type="Proteomes" id="UP000199518">
    <property type="component" value="Unassembled WGS sequence"/>
</dbReference>
<organism evidence="2 3">
    <name type="scientific">Planctomicrobium piriforme</name>
    <dbReference type="NCBI Taxonomy" id="1576369"/>
    <lineage>
        <taxon>Bacteria</taxon>
        <taxon>Pseudomonadati</taxon>
        <taxon>Planctomycetota</taxon>
        <taxon>Planctomycetia</taxon>
        <taxon>Planctomycetales</taxon>
        <taxon>Planctomycetaceae</taxon>
        <taxon>Planctomicrobium</taxon>
    </lineage>
</organism>
<evidence type="ECO:0000313" key="3">
    <source>
        <dbReference type="Proteomes" id="UP000199518"/>
    </source>
</evidence>
<accession>A0A1I3LVV7</accession>
<keyword evidence="1" id="KW-0732">Signal</keyword>
<feature type="chain" id="PRO_5011670331" description="Outer membrane lipoprotein-sorting protein" evidence="1">
    <location>
        <begin position="33"/>
        <end position="314"/>
    </location>
</feature>
<feature type="signal peptide" evidence="1">
    <location>
        <begin position="1"/>
        <end position="32"/>
    </location>
</feature>
<dbReference type="STRING" id="1576369.SAMN05421753_11379"/>
<dbReference type="AlphaFoldDB" id="A0A1I3LVV7"/>
<dbReference type="EMBL" id="FOQD01000013">
    <property type="protein sequence ID" value="SFI88813.1"/>
    <property type="molecule type" value="Genomic_DNA"/>
</dbReference>
<gene>
    <name evidence="2" type="ORF">SAMN05421753_11379</name>
</gene>
<evidence type="ECO:0008006" key="4">
    <source>
        <dbReference type="Google" id="ProtNLM"/>
    </source>
</evidence>
<proteinExistence type="predicted"/>
<dbReference type="PROSITE" id="PS51257">
    <property type="entry name" value="PROKAR_LIPOPROTEIN"/>
    <property type="match status" value="1"/>
</dbReference>
<reference evidence="3" key="1">
    <citation type="submission" date="2016-10" db="EMBL/GenBank/DDBJ databases">
        <authorList>
            <person name="Varghese N."/>
            <person name="Submissions S."/>
        </authorList>
    </citation>
    <scope>NUCLEOTIDE SEQUENCE [LARGE SCALE GENOMIC DNA]</scope>
    <source>
        <strain evidence="3">DSM 26348</strain>
    </source>
</reference>
<protein>
    <recommendedName>
        <fullName evidence="4">Outer membrane lipoprotein-sorting protein</fullName>
    </recommendedName>
</protein>
<name>A0A1I3LVV7_9PLAN</name>
<evidence type="ECO:0000256" key="1">
    <source>
        <dbReference type="SAM" id="SignalP"/>
    </source>
</evidence>
<sequence>MCDVSLRSGMFRRAHLSLCFLFVLSCSSGVYSQEQSNSLESERDWILKGIRESRLAVRSGIWQVEGKAVIEKRADGNREGIVKWMAAFDDVNDRLRFDRMDPIVRNDPATGTASVEEIGYQFAKTREKTIFIDFISGMHPSNCVFIGAADFTPPDNGSVIDWRTFGLMGWDTIDRSVTLERALKRLEEIKVTAIVHEADGKRRLTLAPNAHVKAELLVDTQRGFTVEQYDLWERRNEGDDWGNVTVSGHLKWAQRNDVWLPEVVQFENFGRDSRSCFVTFTWTHVNEPIPDRLFEASSFNVVPGALVMDARKGD</sequence>
<evidence type="ECO:0000313" key="2">
    <source>
        <dbReference type="EMBL" id="SFI88813.1"/>
    </source>
</evidence>
<keyword evidence="3" id="KW-1185">Reference proteome</keyword>